<name>A0ACC2KE05_PERAE</name>
<protein>
    <submittedName>
        <fullName evidence="1">Uncharacterized protein</fullName>
    </submittedName>
</protein>
<comment type="caution">
    <text evidence="1">The sequence shown here is derived from an EMBL/GenBank/DDBJ whole genome shotgun (WGS) entry which is preliminary data.</text>
</comment>
<evidence type="ECO:0000313" key="1">
    <source>
        <dbReference type="EMBL" id="KAJ8619343.1"/>
    </source>
</evidence>
<reference evidence="1 2" key="1">
    <citation type="journal article" date="2022" name="Hortic Res">
        <title>A haplotype resolved chromosomal level avocado genome allows analysis of novel avocado genes.</title>
        <authorList>
            <person name="Nath O."/>
            <person name="Fletcher S.J."/>
            <person name="Hayward A."/>
            <person name="Shaw L.M."/>
            <person name="Masouleh A.K."/>
            <person name="Furtado A."/>
            <person name="Henry R.J."/>
            <person name="Mitter N."/>
        </authorList>
    </citation>
    <scope>NUCLEOTIDE SEQUENCE [LARGE SCALE GENOMIC DNA]</scope>
    <source>
        <strain evidence="2">cv. Hass</strain>
    </source>
</reference>
<accession>A0ACC2KE05</accession>
<dbReference type="Proteomes" id="UP001234297">
    <property type="component" value="Chromosome 9"/>
</dbReference>
<keyword evidence="2" id="KW-1185">Reference proteome</keyword>
<proteinExistence type="predicted"/>
<dbReference type="EMBL" id="CM056817">
    <property type="protein sequence ID" value="KAJ8619343.1"/>
    <property type="molecule type" value="Genomic_DNA"/>
</dbReference>
<sequence>MDLKLQLEVFFSCVILKLLQSQHGASYQQQEVAMEALVHFCRQKSFMAEMYANSDCDITCRNVFKDLANLLSKSAFPVNYPLSVISILALDGLIAVIQGMARLRIQLLF</sequence>
<evidence type="ECO:0000313" key="2">
    <source>
        <dbReference type="Proteomes" id="UP001234297"/>
    </source>
</evidence>
<gene>
    <name evidence="1" type="ORF">MRB53_027872</name>
</gene>
<organism evidence="1 2">
    <name type="scientific">Persea americana</name>
    <name type="common">Avocado</name>
    <dbReference type="NCBI Taxonomy" id="3435"/>
    <lineage>
        <taxon>Eukaryota</taxon>
        <taxon>Viridiplantae</taxon>
        <taxon>Streptophyta</taxon>
        <taxon>Embryophyta</taxon>
        <taxon>Tracheophyta</taxon>
        <taxon>Spermatophyta</taxon>
        <taxon>Magnoliopsida</taxon>
        <taxon>Magnoliidae</taxon>
        <taxon>Laurales</taxon>
        <taxon>Lauraceae</taxon>
        <taxon>Persea</taxon>
    </lineage>
</organism>